<dbReference type="InterPro" id="IPR012839">
    <property type="entry name" value="Organic_radical_activase"/>
</dbReference>
<dbReference type="InterPro" id="IPR040074">
    <property type="entry name" value="BssD/PflA/YjjW"/>
</dbReference>
<comment type="similarity">
    <text evidence="2">Belongs to the organic radical-activating enzymes family.</text>
</comment>
<evidence type="ECO:0000256" key="4">
    <source>
        <dbReference type="ARBA" id="ARBA00022691"/>
    </source>
</evidence>
<dbReference type="InterPro" id="IPR001989">
    <property type="entry name" value="Radical_activat_CS"/>
</dbReference>
<evidence type="ECO:0000256" key="5">
    <source>
        <dbReference type="ARBA" id="ARBA00022723"/>
    </source>
</evidence>
<dbReference type="PROSITE" id="PS51918">
    <property type="entry name" value="RADICAL_SAM"/>
    <property type="match status" value="1"/>
</dbReference>
<evidence type="ECO:0000259" key="11">
    <source>
        <dbReference type="PROSITE" id="PS51918"/>
    </source>
</evidence>
<keyword evidence="13" id="KW-1185">Reference proteome</keyword>
<evidence type="ECO:0000256" key="3">
    <source>
        <dbReference type="ARBA" id="ARBA00022485"/>
    </source>
</evidence>
<evidence type="ECO:0000313" key="12">
    <source>
        <dbReference type="EMBL" id="SHJ94359.1"/>
    </source>
</evidence>
<organism evidence="12 13">
    <name type="scientific">Propionispora hippei DSM 15287</name>
    <dbReference type="NCBI Taxonomy" id="1123003"/>
    <lineage>
        <taxon>Bacteria</taxon>
        <taxon>Bacillati</taxon>
        <taxon>Bacillota</taxon>
        <taxon>Negativicutes</taxon>
        <taxon>Selenomonadales</taxon>
        <taxon>Sporomusaceae</taxon>
        <taxon>Propionispora</taxon>
    </lineage>
</organism>
<dbReference type="PANTHER" id="PTHR30352">
    <property type="entry name" value="PYRUVATE FORMATE-LYASE-ACTIVATING ENZYME"/>
    <property type="match status" value="1"/>
</dbReference>
<dbReference type="SFLD" id="SFLDS00029">
    <property type="entry name" value="Radical_SAM"/>
    <property type="match status" value="1"/>
</dbReference>
<dbReference type="EMBL" id="FQZD01000053">
    <property type="protein sequence ID" value="SHJ94359.1"/>
    <property type="molecule type" value="Genomic_DNA"/>
</dbReference>
<sequence length="319" mass="36222">MKLLPEQVMETYDIKKIKGNLFDIRRFSTHDGAGIRTTLFLKGCPLRCVWCHNPEGLSLKPRLMYLKNQCIHCGTCTQVCKGNSITLKGGRLHIDRTATDEWEAPIDACPAACLTMDCKSYTVEELVEVGLKDAAFFRHGGGITLSGGEPLLQEDFAIALLKAFHEAGVHTAIETSLYADQRVVEKALRYLDTIYADFKVFDSQKHKELTKVTNDKIKDNIRFLLMSNKRDQVIIRTPLIPTMTAGKENVFSIAKFIANIYPEVKYELLNYNPLAQAKYSLMEMEYCFAENPRMHTENKMNEFREVAKSAGIKNFSMEV</sequence>
<dbReference type="InterPro" id="IPR034457">
    <property type="entry name" value="Organic_radical-activating"/>
</dbReference>
<name>A0A1M6NFC5_9FIRM</name>
<dbReference type="InterPro" id="IPR017896">
    <property type="entry name" value="4Fe4S_Fe-S-bd"/>
</dbReference>
<evidence type="ECO:0000313" key="13">
    <source>
        <dbReference type="Proteomes" id="UP000322917"/>
    </source>
</evidence>
<dbReference type="SUPFAM" id="SSF54862">
    <property type="entry name" value="4Fe-4S ferredoxins"/>
    <property type="match status" value="1"/>
</dbReference>
<dbReference type="Gene3D" id="3.30.70.20">
    <property type="match status" value="1"/>
</dbReference>
<reference evidence="12 13" key="1">
    <citation type="submission" date="2016-11" db="EMBL/GenBank/DDBJ databases">
        <authorList>
            <person name="Varghese N."/>
            <person name="Submissions S."/>
        </authorList>
    </citation>
    <scope>NUCLEOTIDE SEQUENCE [LARGE SCALE GENOMIC DNA]</scope>
    <source>
        <strain evidence="12 13">DSM 15287</strain>
    </source>
</reference>
<evidence type="ECO:0000256" key="8">
    <source>
        <dbReference type="ARBA" id="ARBA00023014"/>
    </source>
</evidence>
<dbReference type="Proteomes" id="UP000322917">
    <property type="component" value="Unassembled WGS sequence"/>
</dbReference>
<dbReference type="PROSITE" id="PS01087">
    <property type="entry name" value="RADICAL_ACTIVATING"/>
    <property type="match status" value="1"/>
</dbReference>
<dbReference type="PIRSF" id="PIRSF000371">
    <property type="entry name" value="PFL_act_enz"/>
    <property type="match status" value="1"/>
</dbReference>
<protein>
    <submittedName>
        <fullName evidence="12">Pyruvate formate lyase activating enzyme</fullName>
    </submittedName>
</protein>
<keyword evidence="4" id="KW-0949">S-adenosyl-L-methionine</keyword>
<dbReference type="GO" id="GO:0051539">
    <property type="term" value="F:4 iron, 4 sulfur cluster binding"/>
    <property type="evidence" value="ECO:0007669"/>
    <property type="project" value="UniProtKB-KW"/>
</dbReference>
<keyword evidence="5" id="KW-0479">Metal-binding</keyword>
<dbReference type="GO" id="GO:0046872">
    <property type="term" value="F:metal ion binding"/>
    <property type="evidence" value="ECO:0007669"/>
    <property type="project" value="UniProtKB-KW"/>
</dbReference>
<evidence type="ECO:0000259" key="10">
    <source>
        <dbReference type="PROSITE" id="PS51379"/>
    </source>
</evidence>
<dbReference type="SFLD" id="SFLDG01066">
    <property type="entry name" value="organic_radical-activating_enz"/>
    <property type="match status" value="1"/>
</dbReference>
<dbReference type="PANTHER" id="PTHR30352:SF4">
    <property type="entry name" value="PYRUVATE FORMATE-LYASE 2-ACTIVATING ENZYME"/>
    <property type="match status" value="1"/>
</dbReference>
<comment type="catalytic activity">
    <reaction evidence="9">
        <text>glycyl-[protein] + reduced [flavodoxin] + S-adenosyl-L-methionine = glycin-2-yl radical-[protein] + semiquinone [flavodoxin] + 5'-deoxyadenosine + L-methionine + H(+)</text>
        <dbReference type="Rhea" id="RHEA:61976"/>
        <dbReference type="Rhea" id="RHEA-COMP:10622"/>
        <dbReference type="Rhea" id="RHEA-COMP:14480"/>
        <dbReference type="Rhea" id="RHEA-COMP:15993"/>
        <dbReference type="Rhea" id="RHEA-COMP:15994"/>
        <dbReference type="ChEBI" id="CHEBI:15378"/>
        <dbReference type="ChEBI" id="CHEBI:17319"/>
        <dbReference type="ChEBI" id="CHEBI:29947"/>
        <dbReference type="ChEBI" id="CHEBI:32722"/>
        <dbReference type="ChEBI" id="CHEBI:57618"/>
        <dbReference type="ChEBI" id="CHEBI:57844"/>
        <dbReference type="ChEBI" id="CHEBI:59789"/>
        <dbReference type="ChEBI" id="CHEBI:140311"/>
    </reaction>
</comment>
<dbReference type="InterPro" id="IPR058240">
    <property type="entry name" value="rSAM_sf"/>
</dbReference>
<dbReference type="GO" id="GO:0016491">
    <property type="term" value="F:oxidoreductase activity"/>
    <property type="evidence" value="ECO:0007669"/>
    <property type="project" value="UniProtKB-KW"/>
</dbReference>
<keyword evidence="8" id="KW-0411">Iron-sulfur</keyword>
<keyword evidence="6" id="KW-0560">Oxidoreductase</keyword>
<dbReference type="InterPro" id="IPR013785">
    <property type="entry name" value="Aldolase_TIM"/>
</dbReference>
<feature type="domain" description="4Fe-4S ferredoxin-type" evidence="10">
    <location>
        <begin position="61"/>
        <end position="90"/>
    </location>
</feature>
<keyword evidence="12" id="KW-0456">Lyase</keyword>
<keyword evidence="7" id="KW-0408">Iron</keyword>
<evidence type="ECO:0000256" key="2">
    <source>
        <dbReference type="ARBA" id="ARBA00009777"/>
    </source>
</evidence>
<accession>A0A1M6NFC5</accession>
<dbReference type="NCBIfam" id="TIGR02494">
    <property type="entry name" value="PFLE_PFLC"/>
    <property type="match status" value="1"/>
</dbReference>
<evidence type="ECO:0000256" key="6">
    <source>
        <dbReference type="ARBA" id="ARBA00023002"/>
    </source>
</evidence>
<dbReference type="SUPFAM" id="SSF102114">
    <property type="entry name" value="Radical SAM enzymes"/>
    <property type="match status" value="1"/>
</dbReference>
<dbReference type="Gene3D" id="3.20.20.70">
    <property type="entry name" value="Aldolase class I"/>
    <property type="match status" value="1"/>
</dbReference>
<gene>
    <name evidence="12" type="ORF">SAMN02745170_03754</name>
</gene>
<proteinExistence type="inferred from homology"/>
<dbReference type="PROSITE" id="PS51379">
    <property type="entry name" value="4FE4S_FER_2"/>
    <property type="match status" value="1"/>
</dbReference>
<dbReference type="RefSeq" id="WP_149736289.1">
    <property type="nucleotide sequence ID" value="NZ_FQZD01000053.1"/>
</dbReference>
<evidence type="ECO:0000256" key="1">
    <source>
        <dbReference type="ARBA" id="ARBA00001966"/>
    </source>
</evidence>
<dbReference type="OrthoDB" id="9782387at2"/>
<evidence type="ECO:0000256" key="9">
    <source>
        <dbReference type="ARBA" id="ARBA00047365"/>
    </source>
</evidence>
<dbReference type="GO" id="GO:0016829">
    <property type="term" value="F:lyase activity"/>
    <property type="evidence" value="ECO:0007669"/>
    <property type="project" value="UniProtKB-KW"/>
</dbReference>
<dbReference type="Pfam" id="PF04055">
    <property type="entry name" value="Radical_SAM"/>
    <property type="match status" value="1"/>
</dbReference>
<evidence type="ECO:0000256" key="7">
    <source>
        <dbReference type="ARBA" id="ARBA00023004"/>
    </source>
</evidence>
<dbReference type="InterPro" id="IPR007197">
    <property type="entry name" value="rSAM"/>
</dbReference>
<keyword evidence="12" id="KW-0670">Pyruvate</keyword>
<keyword evidence="3" id="KW-0004">4Fe-4S</keyword>
<comment type="cofactor">
    <cofactor evidence="1">
        <name>[4Fe-4S] cluster</name>
        <dbReference type="ChEBI" id="CHEBI:49883"/>
    </cofactor>
</comment>
<dbReference type="AlphaFoldDB" id="A0A1M6NFC5"/>
<dbReference type="SFLD" id="SFLDG01118">
    <property type="entry name" value="activating_enzymes__group_2"/>
    <property type="match status" value="1"/>
</dbReference>
<feature type="domain" description="Radical SAM core" evidence="11">
    <location>
        <begin position="30"/>
        <end position="313"/>
    </location>
</feature>